<proteinExistence type="predicted"/>
<dbReference type="EMBL" id="LMTZ01000001">
    <property type="protein sequence ID" value="KST70416.1"/>
    <property type="molecule type" value="Genomic_DNA"/>
</dbReference>
<name>A0A0V7ZLI5_9CYAN</name>
<reference evidence="1 3" key="1">
    <citation type="journal article" date="2015" name="Genome Announc.">
        <title>Draft Genome of the Euendolithic (true boring) Cyanobacterium Mastigocoleus testarum strain BC008.</title>
        <authorList>
            <person name="Guida B.S."/>
            <person name="Garcia-Pichel F."/>
        </authorList>
    </citation>
    <scope>NUCLEOTIDE SEQUENCE [LARGE SCALE GENOMIC DNA]</scope>
    <source>
        <strain evidence="1 3">BC008</strain>
    </source>
</reference>
<evidence type="ECO:0000313" key="3">
    <source>
        <dbReference type="Proteomes" id="UP000053372"/>
    </source>
</evidence>
<gene>
    <name evidence="1" type="ORF">BC008_21370</name>
    <name evidence="2" type="ORF">BC008_45325</name>
</gene>
<dbReference type="RefSeq" id="WP_027846915.1">
    <property type="nucleotide sequence ID" value="NZ_LMTZ01000001.1"/>
</dbReference>
<comment type="caution">
    <text evidence="1">The sequence shown here is derived from an EMBL/GenBank/DDBJ whole genome shotgun (WGS) entry which is preliminary data.</text>
</comment>
<accession>A0A0V7ZLI5</accession>
<protein>
    <submittedName>
        <fullName evidence="1">Uncharacterized protein</fullName>
    </submittedName>
</protein>
<dbReference type="EMBL" id="LMTZ01000108">
    <property type="protein sequence ID" value="KST65352.1"/>
    <property type="molecule type" value="Genomic_DNA"/>
</dbReference>
<dbReference type="AlphaFoldDB" id="A0A0V7ZLI5"/>
<dbReference type="Proteomes" id="UP000053372">
    <property type="component" value="Unassembled WGS sequence"/>
</dbReference>
<keyword evidence="3" id="KW-1185">Reference proteome</keyword>
<organism evidence="1 3">
    <name type="scientific">Mastigocoleus testarum BC008</name>
    <dbReference type="NCBI Taxonomy" id="371196"/>
    <lineage>
        <taxon>Bacteria</taxon>
        <taxon>Bacillati</taxon>
        <taxon>Cyanobacteriota</taxon>
        <taxon>Cyanophyceae</taxon>
        <taxon>Nostocales</taxon>
        <taxon>Hapalosiphonaceae</taxon>
        <taxon>Mastigocoleus</taxon>
    </lineage>
</organism>
<sequence>MKIATQFPSLNGIGFVPALGSALKGVVKILKKGEKADVAKIGKLLEGVANHLDDFSVFTD</sequence>
<evidence type="ECO:0000313" key="1">
    <source>
        <dbReference type="EMBL" id="KST65352.1"/>
    </source>
</evidence>
<evidence type="ECO:0000313" key="2">
    <source>
        <dbReference type="EMBL" id="KST70416.1"/>
    </source>
</evidence>